<dbReference type="RefSeq" id="WP_071159246.1">
    <property type="nucleotide sequence ID" value="NZ_MBRJ01000046.1"/>
</dbReference>
<name>A0ABX3CM31_9BACI</name>
<feature type="coiled-coil region" evidence="1">
    <location>
        <begin position="37"/>
        <end position="78"/>
    </location>
</feature>
<dbReference type="Proteomes" id="UP000180194">
    <property type="component" value="Unassembled WGS sequence"/>
</dbReference>
<protein>
    <submittedName>
        <fullName evidence="2">Uncharacterized protein</fullName>
    </submittedName>
</protein>
<dbReference type="EMBL" id="MBRJ01000046">
    <property type="protein sequence ID" value="OHX43431.1"/>
    <property type="molecule type" value="Genomic_DNA"/>
</dbReference>
<keyword evidence="3" id="KW-1185">Reference proteome</keyword>
<evidence type="ECO:0000313" key="3">
    <source>
        <dbReference type="Proteomes" id="UP000180194"/>
    </source>
</evidence>
<evidence type="ECO:0000256" key="1">
    <source>
        <dbReference type="SAM" id="Coils"/>
    </source>
</evidence>
<evidence type="ECO:0000313" key="2">
    <source>
        <dbReference type="EMBL" id="OHX43431.1"/>
    </source>
</evidence>
<organism evidence="2 3">
    <name type="scientific">Cytobacillus oceanisediminis</name>
    <dbReference type="NCBI Taxonomy" id="665099"/>
    <lineage>
        <taxon>Bacteria</taxon>
        <taxon>Bacillati</taxon>
        <taxon>Bacillota</taxon>
        <taxon>Bacilli</taxon>
        <taxon>Bacillales</taxon>
        <taxon>Bacillaceae</taxon>
        <taxon>Cytobacillus</taxon>
    </lineage>
</organism>
<sequence length="80" mass="9344">MPQVNVLDKKSKVDGSKVVVTKTVEEHLTRQDLFQAKQNLQFQKQGIQQQMDTLKNQLATMEEQDKELDDLLNMLDRENK</sequence>
<gene>
    <name evidence="2" type="ORF">BBV17_26340</name>
</gene>
<keyword evidence="1" id="KW-0175">Coiled coil</keyword>
<accession>A0ABX3CM31</accession>
<comment type="caution">
    <text evidence="2">The sequence shown here is derived from an EMBL/GenBank/DDBJ whole genome shotgun (WGS) entry which is preliminary data.</text>
</comment>
<reference evidence="2 3" key="1">
    <citation type="submission" date="2016-07" db="EMBL/GenBank/DDBJ databases">
        <title>Bacillus oceanisediminis whole genome.</title>
        <authorList>
            <person name="Pal Y."/>
            <person name="Verma A."/>
            <person name="Mual P."/>
            <person name="Srinivasan K."/>
        </authorList>
    </citation>
    <scope>NUCLEOTIDE SEQUENCE [LARGE SCALE GENOMIC DNA]</scope>
    <source>
        <strain evidence="2 3">Bhandara28</strain>
    </source>
</reference>
<proteinExistence type="predicted"/>